<protein>
    <submittedName>
        <fullName evidence="2">Uncharacterized protein</fullName>
    </submittedName>
</protein>
<organism evidence="2">
    <name type="scientific">marine sediment metagenome</name>
    <dbReference type="NCBI Taxonomy" id="412755"/>
    <lineage>
        <taxon>unclassified sequences</taxon>
        <taxon>metagenomes</taxon>
        <taxon>ecological metagenomes</taxon>
    </lineage>
</organism>
<keyword evidence="1" id="KW-0812">Transmembrane</keyword>
<evidence type="ECO:0000256" key="1">
    <source>
        <dbReference type="SAM" id="Phobius"/>
    </source>
</evidence>
<evidence type="ECO:0000313" key="2">
    <source>
        <dbReference type="EMBL" id="KKL82981.1"/>
    </source>
</evidence>
<keyword evidence="1" id="KW-1133">Transmembrane helix</keyword>
<keyword evidence="1" id="KW-0472">Membrane</keyword>
<feature type="transmembrane region" description="Helical" evidence="1">
    <location>
        <begin position="6"/>
        <end position="27"/>
    </location>
</feature>
<dbReference type="AlphaFoldDB" id="A0A0F9FXL4"/>
<accession>A0A0F9FXL4</accession>
<gene>
    <name evidence="2" type="ORF">LCGC14_1979390</name>
</gene>
<sequence length="34" mass="3861">IGLEIKMTKIFAGLILVYCAVRLVILIKRMKKGK</sequence>
<proteinExistence type="predicted"/>
<feature type="non-terminal residue" evidence="2">
    <location>
        <position position="1"/>
    </location>
</feature>
<comment type="caution">
    <text evidence="2">The sequence shown here is derived from an EMBL/GenBank/DDBJ whole genome shotgun (WGS) entry which is preliminary data.</text>
</comment>
<dbReference type="EMBL" id="LAZR01022119">
    <property type="protein sequence ID" value="KKL82981.1"/>
    <property type="molecule type" value="Genomic_DNA"/>
</dbReference>
<name>A0A0F9FXL4_9ZZZZ</name>
<reference evidence="2" key="1">
    <citation type="journal article" date="2015" name="Nature">
        <title>Complex archaea that bridge the gap between prokaryotes and eukaryotes.</title>
        <authorList>
            <person name="Spang A."/>
            <person name="Saw J.H."/>
            <person name="Jorgensen S.L."/>
            <person name="Zaremba-Niedzwiedzka K."/>
            <person name="Martijn J."/>
            <person name="Lind A.E."/>
            <person name="van Eijk R."/>
            <person name="Schleper C."/>
            <person name="Guy L."/>
            <person name="Ettema T.J."/>
        </authorList>
    </citation>
    <scope>NUCLEOTIDE SEQUENCE</scope>
</reference>